<comment type="caution">
    <text evidence="1">The sequence shown here is derived from an EMBL/GenBank/DDBJ whole genome shotgun (WGS) entry which is preliminary data.</text>
</comment>
<evidence type="ECO:0000313" key="2">
    <source>
        <dbReference type="Proteomes" id="UP001218188"/>
    </source>
</evidence>
<dbReference type="AlphaFoldDB" id="A0AAD6X3M2"/>
<name>A0AAD6X3M2_9AGAR</name>
<dbReference type="EMBL" id="JARJCM010000035">
    <property type="protein sequence ID" value="KAJ7037763.1"/>
    <property type="molecule type" value="Genomic_DNA"/>
</dbReference>
<evidence type="ECO:0000313" key="1">
    <source>
        <dbReference type="EMBL" id="KAJ7037763.1"/>
    </source>
</evidence>
<proteinExistence type="predicted"/>
<accession>A0AAD6X3M2</accession>
<gene>
    <name evidence="1" type="ORF">C8F04DRAFT_1256664</name>
</gene>
<reference evidence="1" key="1">
    <citation type="submission" date="2023-03" db="EMBL/GenBank/DDBJ databases">
        <title>Massive genome expansion in bonnet fungi (Mycena s.s.) driven by repeated elements and novel gene families across ecological guilds.</title>
        <authorList>
            <consortium name="Lawrence Berkeley National Laboratory"/>
            <person name="Harder C.B."/>
            <person name="Miyauchi S."/>
            <person name="Viragh M."/>
            <person name="Kuo A."/>
            <person name="Thoen E."/>
            <person name="Andreopoulos B."/>
            <person name="Lu D."/>
            <person name="Skrede I."/>
            <person name="Drula E."/>
            <person name="Henrissat B."/>
            <person name="Morin E."/>
            <person name="Kohler A."/>
            <person name="Barry K."/>
            <person name="LaButti K."/>
            <person name="Morin E."/>
            <person name="Salamov A."/>
            <person name="Lipzen A."/>
            <person name="Mereny Z."/>
            <person name="Hegedus B."/>
            <person name="Baldrian P."/>
            <person name="Stursova M."/>
            <person name="Weitz H."/>
            <person name="Taylor A."/>
            <person name="Grigoriev I.V."/>
            <person name="Nagy L.G."/>
            <person name="Martin F."/>
            <person name="Kauserud H."/>
        </authorList>
    </citation>
    <scope>NUCLEOTIDE SEQUENCE</scope>
    <source>
        <strain evidence="1">CBHHK200</strain>
    </source>
</reference>
<keyword evidence="2" id="KW-1185">Reference proteome</keyword>
<dbReference type="Proteomes" id="UP001218188">
    <property type="component" value="Unassembled WGS sequence"/>
</dbReference>
<organism evidence="1 2">
    <name type="scientific">Mycena alexandri</name>
    <dbReference type="NCBI Taxonomy" id="1745969"/>
    <lineage>
        <taxon>Eukaryota</taxon>
        <taxon>Fungi</taxon>
        <taxon>Dikarya</taxon>
        <taxon>Basidiomycota</taxon>
        <taxon>Agaricomycotina</taxon>
        <taxon>Agaricomycetes</taxon>
        <taxon>Agaricomycetidae</taxon>
        <taxon>Agaricales</taxon>
        <taxon>Marasmiineae</taxon>
        <taxon>Mycenaceae</taxon>
        <taxon>Mycena</taxon>
    </lineage>
</organism>
<protein>
    <submittedName>
        <fullName evidence="1">Uncharacterized protein</fullName>
    </submittedName>
</protein>
<sequence length="62" mass="6905">MKKILDPNDQSVNMTDRLACLLGYAKLLKLQSTTMFAWLNSEADPKKYPLKPVATVTNALPP</sequence>